<protein>
    <submittedName>
        <fullName evidence="2">Uncharacterized protein</fullName>
    </submittedName>
</protein>
<gene>
    <name evidence="2" type="ORF">ACFOEN_01860</name>
</gene>
<dbReference type="RefSeq" id="WP_377300655.1">
    <property type="nucleotide sequence ID" value="NZ_CP180191.1"/>
</dbReference>
<dbReference type="EMBL" id="JBHRTI010000003">
    <property type="protein sequence ID" value="MFC3146383.1"/>
    <property type="molecule type" value="Genomic_DNA"/>
</dbReference>
<feature type="region of interest" description="Disordered" evidence="1">
    <location>
        <begin position="62"/>
        <end position="107"/>
    </location>
</feature>
<evidence type="ECO:0000313" key="2">
    <source>
        <dbReference type="EMBL" id="MFC3146383.1"/>
    </source>
</evidence>
<evidence type="ECO:0000256" key="1">
    <source>
        <dbReference type="SAM" id="MobiDB-lite"/>
    </source>
</evidence>
<accession>A0ABV7H0U0</accession>
<reference evidence="3" key="1">
    <citation type="journal article" date="2019" name="Int. J. Syst. Evol. Microbiol.">
        <title>The Global Catalogue of Microorganisms (GCM) 10K type strain sequencing project: providing services to taxonomists for standard genome sequencing and annotation.</title>
        <authorList>
            <consortium name="The Broad Institute Genomics Platform"/>
            <consortium name="The Broad Institute Genome Sequencing Center for Infectious Disease"/>
            <person name="Wu L."/>
            <person name="Ma J."/>
        </authorList>
    </citation>
    <scope>NUCLEOTIDE SEQUENCE [LARGE SCALE GENOMIC DNA]</scope>
    <source>
        <strain evidence="3">KCTC 52168</strain>
    </source>
</reference>
<comment type="caution">
    <text evidence="2">The sequence shown here is derived from an EMBL/GenBank/DDBJ whole genome shotgun (WGS) entry which is preliminary data.</text>
</comment>
<organism evidence="2 3">
    <name type="scientific">Piscinibacterium candidicorallinum</name>
    <dbReference type="NCBI Taxonomy" id="1793872"/>
    <lineage>
        <taxon>Bacteria</taxon>
        <taxon>Pseudomonadati</taxon>
        <taxon>Pseudomonadota</taxon>
        <taxon>Betaproteobacteria</taxon>
        <taxon>Burkholderiales</taxon>
        <taxon>Piscinibacterium</taxon>
    </lineage>
</organism>
<keyword evidence="3" id="KW-1185">Reference proteome</keyword>
<proteinExistence type="predicted"/>
<evidence type="ECO:0000313" key="3">
    <source>
        <dbReference type="Proteomes" id="UP001595556"/>
    </source>
</evidence>
<name>A0ABV7H0U0_9BURK</name>
<dbReference type="Proteomes" id="UP001595556">
    <property type="component" value="Unassembled WGS sequence"/>
</dbReference>
<sequence length="107" mass="11989">MVHISTGAIRPVQDIGQMQHPTGIVRMVAVLAPIWMHRGVGRRERSRNRSVAGIEMRVANAVQHPGRLSRQQTQHHPRSKPVQRAARLQSTQRFGQRVHGGSLAAWP</sequence>